<dbReference type="EMBL" id="CP022993">
    <property type="protein sequence ID" value="ASW04237.1"/>
    <property type="molecule type" value="Genomic_DNA"/>
</dbReference>
<evidence type="ECO:0000313" key="2">
    <source>
        <dbReference type="Proteomes" id="UP000215158"/>
    </source>
</evidence>
<dbReference type="OrthoDB" id="9132594at2"/>
<dbReference type="KEGG" id="parb:CJU94_39520"/>
<reference evidence="1 2" key="1">
    <citation type="submission" date="2017-08" db="EMBL/GenBank/DDBJ databases">
        <title>Identification and genetic characteristics of simultaneous BTEX- and naphthalene-degrading Paraburkholderia sp. BN5 isolated from petroleum-contaminated soil.</title>
        <authorList>
            <person name="Lee Y."/>
            <person name="Jeon C.O."/>
        </authorList>
    </citation>
    <scope>NUCLEOTIDE SEQUENCE [LARGE SCALE GENOMIC DNA]</scope>
    <source>
        <strain evidence="1 2">BN5</strain>
        <plasmid evidence="1 2">pBN3</plasmid>
    </source>
</reference>
<proteinExistence type="predicted"/>
<geneLocation type="plasmid" evidence="1 2">
    <name>pBN3</name>
</geneLocation>
<sequence length="70" mass="7550">MADQHKPGEIVKTSGIYRVVNEGGDGPEFEVTCVEGEHFPPTRSGKGAHYQLIHGATHSHKHTELGSGDK</sequence>
<evidence type="ECO:0000313" key="1">
    <source>
        <dbReference type="EMBL" id="ASW04237.1"/>
    </source>
</evidence>
<gene>
    <name evidence="1" type="ORF">CJU94_39520</name>
</gene>
<accession>A0A248VZ72</accession>
<organism evidence="1 2">
    <name type="scientific">Paraburkholderia aromaticivorans</name>
    <dbReference type="NCBI Taxonomy" id="2026199"/>
    <lineage>
        <taxon>Bacteria</taxon>
        <taxon>Pseudomonadati</taxon>
        <taxon>Pseudomonadota</taxon>
        <taxon>Betaproteobacteria</taxon>
        <taxon>Burkholderiales</taxon>
        <taxon>Burkholderiaceae</taxon>
        <taxon>Paraburkholderia</taxon>
    </lineage>
</organism>
<protein>
    <submittedName>
        <fullName evidence="1">Uncharacterized protein</fullName>
    </submittedName>
</protein>
<dbReference type="AlphaFoldDB" id="A0A248VZ72"/>
<dbReference type="RefSeq" id="WP_095423916.1">
    <property type="nucleotide sequence ID" value="NZ_CP022993.1"/>
</dbReference>
<keyword evidence="1" id="KW-0614">Plasmid</keyword>
<name>A0A248VZ72_9BURK</name>
<keyword evidence="2" id="KW-1185">Reference proteome</keyword>
<dbReference type="Proteomes" id="UP000215158">
    <property type="component" value="Plasmid pBN3"/>
</dbReference>